<evidence type="ECO:0000313" key="3">
    <source>
        <dbReference type="EMBL" id="OLQ13248.1"/>
    </source>
</evidence>
<feature type="compositionally biased region" description="Basic and acidic residues" evidence="2">
    <location>
        <begin position="365"/>
        <end position="374"/>
    </location>
</feature>
<keyword evidence="4" id="KW-1185">Reference proteome</keyword>
<name>A0A1Q9F0M1_SYMMI</name>
<evidence type="ECO:0000256" key="2">
    <source>
        <dbReference type="SAM" id="MobiDB-lite"/>
    </source>
</evidence>
<feature type="region of interest" description="Disordered" evidence="2">
    <location>
        <begin position="352"/>
        <end position="374"/>
    </location>
</feature>
<proteinExistence type="predicted"/>
<evidence type="ECO:0000313" key="4">
    <source>
        <dbReference type="Proteomes" id="UP000186817"/>
    </source>
</evidence>
<reference evidence="3 4" key="1">
    <citation type="submission" date="2016-02" db="EMBL/GenBank/DDBJ databases">
        <title>Genome analysis of coral dinoflagellate symbionts highlights evolutionary adaptations to a symbiotic lifestyle.</title>
        <authorList>
            <person name="Aranda M."/>
            <person name="Li Y."/>
            <person name="Liew Y.J."/>
            <person name="Baumgarten S."/>
            <person name="Simakov O."/>
            <person name="Wilson M."/>
            <person name="Piel J."/>
            <person name="Ashoor H."/>
            <person name="Bougouffa S."/>
            <person name="Bajic V.B."/>
            <person name="Ryu T."/>
            <person name="Ravasi T."/>
            <person name="Bayer T."/>
            <person name="Micklem G."/>
            <person name="Kim H."/>
            <person name="Bhak J."/>
            <person name="Lajeunesse T.C."/>
            <person name="Voolstra C.R."/>
        </authorList>
    </citation>
    <scope>NUCLEOTIDE SEQUENCE [LARGE SCALE GENOMIC DNA]</scope>
    <source>
        <strain evidence="3 4">CCMP2467</strain>
    </source>
</reference>
<dbReference type="EMBL" id="LSRX01000030">
    <property type="protein sequence ID" value="OLQ13248.1"/>
    <property type="molecule type" value="Genomic_DNA"/>
</dbReference>
<keyword evidence="1" id="KW-0175">Coiled coil</keyword>
<feature type="compositionally biased region" description="Polar residues" evidence="2">
    <location>
        <begin position="352"/>
        <end position="364"/>
    </location>
</feature>
<gene>
    <name evidence="3" type="ORF">AK812_SmicGene2708</name>
</gene>
<dbReference type="Proteomes" id="UP000186817">
    <property type="component" value="Unassembled WGS sequence"/>
</dbReference>
<dbReference type="AlphaFoldDB" id="A0A1Q9F0M1"/>
<protein>
    <submittedName>
        <fullName evidence="3">Uncharacterized protein</fullName>
    </submittedName>
</protein>
<feature type="coiled-coil region" evidence="1">
    <location>
        <begin position="224"/>
        <end position="251"/>
    </location>
</feature>
<sequence>MVDEQQSELHEESMARIDLQVEAQRLASMAKSLDGTREEWTADLAKAVVTLRQSHGLLATALEREEVAQTTSDRLRHEVAATEASLQTVQAEKEALHNEVSASSQKLRQGIQLRDEAHELGARLHGQWQSEVEAAHLAKEAIGAGSAFRSSRSDTYWEPSSGAEIAEGLRHLRDEVTELKEAIAHTDTKLALMRSKVKVQGADHLQRVELSRALEGSRQSERALAAAEAAASLKEAACQRLRRDLQELQDLVAAESPDALRQELADCQKRLADVAEEQQTAISGWGEKQRAAAHEVEVLKKAARALDAERDEKQRLADERVQELQDLGMALQADQEVLLEAQKALDDLRANSNNQQHHLGQQQELRTERSDRLESLQQEARRLRAQVRDRTTEEASIHDDLMHMTKANQELHEEVRQLEIGAEARQNVA</sequence>
<organism evidence="3 4">
    <name type="scientific">Symbiodinium microadriaticum</name>
    <name type="common">Dinoflagellate</name>
    <name type="synonym">Zooxanthella microadriatica</name>
    <dbReference type="NCBI Taxonomy" id="2951"/>
    <lineage>
        <taxon>Eukaryota</taxon>
        <taxon>Sar</taxon>
        <taxon>Alveolata</taxon>
        <taxon>Dinophyceae</taxon>
        <taxon>Suessiales</taxon>
        <taxon>Symbiodiniaceae</taxon>
        <taxon>Symbiodinium</taxon>
    </lineage>
</organism>
<evidence type="ECO:0000256" key="1">
    <source>
        <dbReference type="SAM" id="Coils"/>
    </source>
</evidence>
<comment type="caution">
    <text evidence="3">The sequence shown here is derived from an EMBL/GenBank/DDBJ whole genome shotgun (WGS) entry which is preliminary data.</text>
</comment>
<feature type="coiled-coil region" evidence="1">
    <location>
        <begin position="72"/>
        <end position="106"/>
    </location>
</feature>
<accession>A0A1Q9F0M1</accession>
<dbReference type="OrthoDB" id="445315at2759"/>